<dbReference type="EMBL" id="JACYFS010000001">
    <property type="protein sequence ID" value="MBD8081386.1"/>
    <property type="molecule type" value="Genomic_DNA"/>
</dbReference>
<evidence type="ECO:0008006" key="4">
    <source>
        <dbReference type="Google" id="ProtNLM"/>
    </source>
</evidence>
<keyword evidence="1" id="KW-0812">Transmembrane</keyword>
<sequence>MKYLYFDFKLFLILAFTFIIMTVAGTLSHELGHYAVAEYLGYDARIDYQSMHTENDVRRKYLDSTFEKYSFEIKNNLSFPGKQNYDAKRKEYRSDRIKILAGGPLQTMITGTIGFVLLLVYRKKIFSVNKTTVTGWLLVFCSLFWLRQTANSFMWTAGYIFTGEKSMRADELRLARYLDFNIWTIHSITGILGLIVLFTILSLLPKNQVLTFISAGLVGGILGFYLWLIKFGQYILP</sequence>
<feature type="transmembrane region" description="Helical" evidence="1">
    <location>
        <begin position="180"/>
        <end position="204"/>
    </location>
</feature>
<evidence type="ECO:0000313" key="3">
    <source>
        <dbReference type="Proteomes" id="UP000637299"/>
    </source>
</evidence>
<dbReference type="RefSeq" id="WP_191735170.1">
    <property type="nucleotide sequence ID" value="NZ_JACYFS010000001.1"/>
</dbReference>
<organism evidence="2 3">
    <name type="scientific">Chryseobacterium caseinilyticum</name>
    <dbReference type="NCBI Taxonomy" id="2771428"/>
    <lineage>
        <taxon>Bacteria</taxon>
        <taxon>Pseudomonadati</taxon>
        <taxon>Bacteroidota</taxon>
        <taxon>Flavobacteriia</taxon>
        <taxon>Flavobacteriales</taxon>
        <taxon>Weeksellaceae</taxon>
        <taxon>Chryseobacterium group</taxon>
        <taxon>Chryseobacterium</taxon>
    </lineage>
</organism>
<comment type="caution">
    <text evidence="2">The sequence shown here is derived from an EMBL/GenBank/DDBJ whole genome shotgun (WGS) entry which is preliminary data.</text>
</comment>
<keyword evidence="3" id="KW-1185">Reference proteome</keyword>
<dbReference type="Proteomes" id="UP000637299">
    <property type="component" value="Unassembled WGS sequence"/>
</dbReference>
<evidence type="ECO:0000313" key="2">
    <source>
        <dbReference type="EMBL" id="MBD8081386.1"/>
    </source>
</evidence>
<keyword evidence="1" id="KW-1133">Transmembrane helix</keyword>
<evidence type="ECO:0000256" key="1">
    <source>
        <dbReference type="SAM" id="Phobius"/>
    </source>
</evidence>
<reference evidence="2 3" key="1">
    <citation type="submission" date="2020-09" db="EMBL/GenBank/DDBJ databases">
        <title>Genome seq and assembly of Chryseobacterium sp.</title>
        <authorList>
            <person name="Chhetri G."/>
        </authorList>
    </citation>
    <scope>NUCLEOTIDE SEQUENCE [LARGE SCALE GENOMIC DNA]</scope>
    <source>
        <strain evidence="2 3">GCR10</strain>
    </source>
</reference>
<gene>
    <name evidence="2" type="ORF">IC610_02995</name>
</gene>
<keyword evidence="1" id="KW-0472">Membrane</keyword>
<feature type="transmembrane region" description="Helical" evidence="1">
    <location>
        <begin position="99"/>
        <end position="121"/>
    </location>
</feature>
<name>A0ABR8Z9D8_9FLAO</name>
<feature type="transmembrane region" description="Helical" evidence="1">
    <location>
        <begin position="133"/>
        <end position="160"/>
    </location>
</feature>
<feature type="transmembrane region" description="Helical" evidence="1">
    <location>
        <begin position="209"/>
        <end position="229"/>
    </location>
</feature>
<protein>
    <recommendedName>
        <fullName evidence="4">M50 family peptidase</fullName>
    </recommendedName>
</protein>
<accession>A0ABR8Z9D8</accession>
<proteinExistence type="predicted"/>